<dbReference type="STRING" id="1229908.NKOR_05415"/>
<proteinExistence type="predicted"/>
<keyword evidence="1" id="KW-0812">Transmembrane</keyword>
<feature type="transmembrane region" description="Helical" evidence="1">
    <location>
        <begin position="21"/>
        <end position="42"/>
    </location>
</feature>
<evidence type="ECO:0000256" key="1">
    <source>
        <dbReference type="SAM" id="Phobius"/>
    </source>
</evidence>
<dbReference type="AlphaFoldDB" id="K0B687"/>
<dbReference type="HOGENOM" id="CLU_1880964_0_0_2"/>
<gene>
    <name evidence="2" type="ORF">NKOR_05415</name>
</gene>
<keyword evidence="1" id="KW-0472">Membrane</keyword>
<keyword evidence="1" id="KW-1133">Transmembrane helix</keyword>
<evidence type="ECO:0000313" key="2">
    <source>
        <dbReference type="EMBL" id="AFS80969.1"/>
    </source>
</evidence>
<sequence>MKKLEFTQNSYVRLEKNSNNMARKIVPAISLGILTIFALVFLTGGGTDDKEILRQTFQVDAVYYDTGHVEIAFLDKSEKTTSVVMEILGMDETFQKTFSDSQFIEIIPFSNEPKYGWAIHPIVLEIEHSEMGHIQLKTEIHPLGEPVPPVIYSRP</sequence>
<dbReference type="Proteomes" id="UP000006101">
    <property type="component" value="Chromosome"/>
</dbReference>
<dbReference type="PATRIC" id="fig|1229908.8.peg.1181"/>
<organism evidence="2 3">
    <name type="scientific">Candidatus Nitrosopumilus koreensis AR1</name>
    <dbReference type="NCBI Taxonomy" id="1229908"/>
    <lineage>
        <taxon>Archaea</taxon>
        <taxon>Nitrososphaerota</taxon>
        <taxon>Nitrososphaeria</taxon>
        <taxon>Nitrosopumilales</taxon>
        <taxon>Nitrosopumilaceae</taxon>
        <taxon>Nitrosopumilus</taxon>
    </lineage>
</organism>
<accession>K0B687</accession>
<dbReference type="KEGG" id="nkr:NKOR_05415"/>
<reference evidence="2 3" key="1">
    <citation type="journal article" date="2012" name="J. Bacteriol.">
        <title>Draft Genome Sequence of an Ammonia-Oxidizing Archaeon, "Candidatus Nitrosopumilus koreensis" AR1, from Marine Sediment.</title>
        <authorList>
            <person name="Park S.J."/>
            <person name="Kim J.G."/>
            <person name="Jung M.Y."/>
            <person name="Kim S.J."/>
            <person name="Cha I.T."/>
            <person name="Kwon K."/>
            <person name="Lee J.H."/>
            <person name="Rhee S.K."/>
        </authorList>
    </citation>
    <scope>NUCLEOTIDE SEQUENCE [LARGE SCALE GENOMIC DNA]</scope>
    <source>
        <strain evidence="2 3">AR1</strain>
    </source>
</reference>
<name>K0B687_9ARCH</name>
<keyword evidence="3" id="KW-1185">Reference proteome</keyword>
<evidence type="ECO:0000313" key="3">
    <source>
        <dbReference type="Proteomes" id="UP000006101"/>
    </source>
</evidence>
<protein>
    <submittedName>
        <fullName evidence="2">Uncharacterized protein</fullName>
    </submittedName>
</protein>
<dbReference type="EMBL" id="CP003842">
    <property type="protein sequence ID" value="AFS80969.1"/>
    <property type="molecule type" value="Genomic_DNA"/>
</dbReference>